<dbReference type="Gene3D" id="3.40.50.300">
    <property type="entry name" value="P-loop containing nucleotide triphosphate hydrolases"/>
    <property type="match status" value="1"/>
</dbReference>
<evidence type="ECO:0000256" key="2">
    <source>
        <dbReference type="ARBA" id="ARBA00007448"/>
    </source>
</evidence>
<evidence type="ECO:0000256" key="9">
    <source>
        <dbReference type="ARBA" id="ARBA00023128"/>
    </source>
</evidence>
<evidence type="ECO:0000256" key="5">
    <source>
        <dbReference type="ARBA" id="ARBA00022792"/>
    </source>
</evidence>
<dbReference type="GO" id="GO:0034551">
    <property type="term" value="P:mitochondrial respiratory chain complex III assembly"/>
    <property type="evidence" value="ECO:0007669"/>
    <property type="project" value="UniProtKB-ARBA"/>
</dbReference>
<dbReference type="GO" id="GO:0016887">
    <property type="term" value="F:ATP hydrolysis activity"/>
    <property type="evidence" value="ECO:0007669"/>
    <property type="project" value="InterPro"/>
</dbReference>
<dbReference type="OrthoDB" id="10251412at2759"/>
<evidence type="ECO:0000256" key="7">
    <source>
        <dbReference type="ARBA" id="ARBA00022840"/>
    </source>
</evidence>
<feature type="domain" description="AAA+ ATPase" evidence="13">
    <location>
        <begin position="260"/>
        <end position="391"/>
    </location>
</feature>
<dbReference type="EMBL" id="QPFP01000047">
    <property type="protein sequence ID" value="TEB26628.1"/>
    <property type="molecule type" value="Genomic_DNA"/>
</dbReference>
<evidence type="ECO:0000259" key="13">
    <source>
        <dbReference type="SMART" id="SM00382"/>
    </source>
</evidence>
<reference evidence="15 16" key="1">
    <citation type="journal article" date="2019" name="Nat. Ecol. Evol.">
        <title>Megaphylogeny resolves global patterns of mushroom evolution.</title>
        <authorList>
            <person name="Varga T."/>
            <person name="Krizsan K."/>
            <person name="Foldi C."/>
            <person name="Dima B."/>
            <person name="Sanchez-Garcia M."/>
            <person name="Sanchez-Ramirez S."/>
            <person name="Szollosi G.J."/>
            <person name="Szarkandi J.G."/>
            <person name="Papp V."/>
            <person name="Albert L."/>
            <person name="Andreopoulos W."/>
            <person name="Angelini C."/>
            <person name="Antonin V."/>
            <person name="Barry K.W."/>
            <person name="Bougher N.L."/>
            <person name="Buchanan P."/>
            <person name="Buyck B."/>
            <person name="Bense V."/>
            <person name="Catcheside P."/>
            <person name="Chovatia M."/>
            <person name="Cooper J."/>
            <person name="Damon W."/>
            <person name="Desjardin D."/>
            <person name="Finy P."/>
            <person name="Geml J."/>
            <person name="Haridas S."/>
            <person name="Hughes K."/>
            <person name="Justo A."/>
            <person name="Karasinski D."/>
            <person name="Kautmanova I."/>
            <person name="Kiss B."/>
            <person name="Kocsube S."/>
            <person name="Kotiranta H."/>
            <person name="LaButti K.M."/>
            <person name="Lechner B.E."/>
            <person name="Liimatainen K."/>
            <person name="Lipzen A."/>
            <person name="Lukacs Z."/>
            <person name="Mihaltcheva S."/>
            <person name="Morgado L.N."/>
            <person name="Niskanen T."/>
            <person name="Noordeloos M.E."/>
            <person name="Ohm R.A."/>
            <person name="Ortiz-Santana B."/>
            <person name="Ovrebo C."/>
            <person name="Racz N."/>
            <person name="Riley R."/>
            <person name="Savchenko A."/>
            <person name="Shiryaev A."/>
            <person name="Soop K."/>
            <person name="Spirin V."/>
            <person name="Szebenyi C."/>
            <person name="Tomsovsky M."/>
            <person name="Tulloss R.E."/>
            <person name="Uehling J."/>
            <person name="Grigoriev I.V."/>
            <person name="Vagvolgyi C."/>
            <person name="Papp T."/>
            <person name="Martin F.M."/>
            <person name="Miettinen O."/>
            <person name="Hibbett D.S."/>
            <person name="Nagy L.G."/>
        </authorList>
    </citation>
    <scope>NUCLEOTIDE SEQUENCE [LARGE SCALE GENOMIC DNA]</scope>
    <source>
        <strain evidence="15 16">FP101781</strain>
    </source>
</reference>
<evidence type="ECO:0000259" key="14">
    <source>
        <dbReference type="SMART" id="SM01024"/>
    </source>
</evidence>
<comment type="similarity">
    <text evidence="2">Belongs to the AAA ATPase family. BCS1 subfamily.</text>
</comment>
<evidence type="ECO:0000256" key="4">
    <source>
        <dbReference type="ARBA" id="ARBA00022741"/>
    </source>
</evidence>
<evidence type="ECO:0000256" key="1">
    <source>
        <dbReference type="ARBA" id="ARBA00004434"/>
    </source>
</evidence>
<dbReference type="InterPro" id="IPR003960">
    <property type="entry name" value="ATPase_AAA_CS"/>
</dbReference>
<sequence>MDSTALHSVASSSAAPNTPTPVVVGIDAKPSWLAGFVGDNPYFQAGFGLMAMGVGATILRQGAKQGAVALQRRMLVTLEMTNKDMAYEWFLAWMAHQAKQTGQTRAASWVKSHNLSVETAFEQRKNGSSSAAFRLVAGPGNHYFKYRGAWMQVKRQRETRSVQAVTGKPWETLTLTTLSRDRNLFNDLLSEARDLAMQDQQGKLVVHTAWGMEWRPFGKPRDKRPLKSVVLANGVGEKVEKDAKAFLSRKQWYADRGIPYRRGYLLHGPPGSGKTSFIQALAGSLSYDICLLNLSERGLADDKLMHLMSNTPERSFILMEDVDAAFNKRVQTSEDGYQSSVTFSGFLNALDGVASGEERIVFLTTNHIEKLDPALIRPGRVDLSVLIDDAHPEQALRLFEKFYVGREIDIPAVDVDRLGQTLAQLVQTEWDAGRRVSMAALQGHFIRTENPAEAVETSQTLFK</sequence>
<keyword evidence="3" id="KW-0812">Transmembrane</keyword>
<dbReference type="InterPro" id="IPR003593">
    <property type="entry name" value="AAA+_ATPase"/>
</dbReference>
<dbReference type="Pfam" id="PF25426">
    <property type="entry name" value="AAA_lid_BCS1"/>
    <property type="match status" value="1"/>
</dbReference>
<protein>
    <submittedName>
        <fullName evidence="15">Mitochondrial chaperone BCS1</fullName>
    </submittedName>
</protein>
<dbReference type="CDD" id="cd19510">
    <property type="entry name" value="RecA-like_BCS1"/>
    <property type="match status" value="1"/>
</dbReference>
<dbReference type="Proteomes" id="UP000298030">
    <property type="component" value="Unassembled WGS sequence"/>
</dbReference>
<dbReference type="InterPro" id="IPR014851">
    <property type="entry name" value="BCS1_N"/>
</dbReference>
<comment type="caution">
    <text evidence="15">The sequence shown here is derived from an EMBL/GenBank/DDBJ whole genome shotgun (WGS) entry which is preliminary data.</text>
</comment>
<dbReference type="AlphaFoldDB" id="A0A4Y7SYB3"/>
<gene>
    <name evidence="15" type="ORF">FA13DRAFT_1816826</name>
</gene>
<dbReference type="InterPro" id="IPR050747">
    <property type="entry name" value="Mitochondrial_chaperone_BCS1"/>
</dbReference>
<keyword evidence="4 12" id="KW-0547">Nucleotide-binding</keyword>
<keyword evidence="5" id="KW-0999">Mitochondrion inner membrane</keyword>
<evidence type="ECO:0000256" key="12">
    <source>
        <dbReference type="RuleBase" id="RU003651"/>
    </source>
</evidence>
<evidence type="ECO:0000313" key="16">
    <source>
        <dbReference type="Proteomes" id="UP000298030"/>
    </source>
</evidence>
<evidence type="ECO:0000256" key="8">
    <source>
        <dbReference type="ARBA" id="ARBA00022989"/>
    </source>
</evidence>
<evidence type="ECO:0000256" key="6">
    <source>
        <dbReference type="ARBA" id="ARBA00022801"/>
    </source>
</evidence>
<keyword evidence="9" id="KW-0496">Mitochondrion</keyword>
<keyword evidence="16" id="KW-1185">Reference proteome</keyword>
<dbReference type="InterPro" id="IPR057495">
    <property type="entry name" value="AAA_lid_BCS1"/>
</dbReference>
<comment type="catalytic activity">
    <reaction evidence="11">
        <text>ATP + H2O = ADP + phosphate + H(+)</text>
        <dbReference type="Rhea" id="RHEA:13065"/>
        <dbReference type="ChEBI" id="CHEBI:15377"/>
        <dbReference type="ChEBI" id="CHEBI:15378"/>
        <dbReference type="ChEBI" id="CHEBI:30616"/>
        <dbReference type="ChEBI" id="CHEBI:43474"/>
        <dbReference type="ChEBI" id="CHEBI:456216"/>
    </reaction>
    <physiologicalReaction direction="left-to-right" evidence="11">
        <dbReference type="Rhea" id="RHEA:13066"/>
    </physiologicalReaction>
</comment>
<keyword evidence="10" id="KW-0472">Membrane</keyword>
<evidence type="ECO:0000313" key="15">
    <source>
        <dbReference type="EMBL" id="TEB26628.1"/>
    </source>
</evidence>
<evidence type="ECO:0000256" key="11">
    <source>
        <dbReference type="ARBA" id="ARBA00048778"/>
    </source>
</evidence>
<dbReference type="SUPFAM" id="SSF52540">
    <property type="entry name" value="P-loop containing nucleoside triphosphate hydrolases"/>
    <property type="match status" value="1"/>
</dbReference>
<dbReference type="GO" id="GO:0005743">
    <property type="term" value="C:mitochondrial inner membrane"/>
    <property type="evidence" value="ECO:0007669"/>
    <property type="project" value="UniProtKB-SubCell"/>
</dbReference>
<keyword evidence="6" id="KW-0378">Hydrolase</keyword>
<dbReference type="PROSITE" id="PS00674">
    <property type="entry name" value="AAA"/>
    <property type="match status" value="1"/>
</dbReference>
<dbReference type="GO" id="GO:0005524">
    <property type="term" value="F:ATP binding"/>
    <property type="evidence" value="ECO:0007669"/>
    <property type="project" value="UniProtKB-KW"/>
</dbReference>
<name>A0A4Y7SYB3_COPMI</name>
<dbReference type="Pfam" id="PF00004">
    <property type="entry name" value="AAA"/>
    <property type="match status" value="1"/>
</dbReference>
<evidence type="ECO:0000256" key="3">
    <source>
        <dbReference type="ARBA" id="ARBA00022692"/>
    </source>
</evidence>
<dbReference type="Pfam" id="PF08740">
    <property type="entry name" value="BCS1_N"/>
    <property type="match status" value="1"/>
</dbReference>
<dbReference type="SMART" id="SM01024">
    <property type="entry name" value="BCS1_N"/>
    <property type="match status" value="1"/>
</dbReference>
<dbReference type="InterPro" id="IPR003959">
    <property type="entry name" value="ATPase_AAA_core"/>
</dbReference>
<keyword evidence="8" id="KW-1133">Transmembrane helix</keyword>
<accession>A0A4Y7SYB3</accession>
<dbReference type="FunFam" id="3.40.50.300:FF:000768">
    <property type="entry name" value="Probable mitochondrial chaperone bcs1"/>
    <property type="match status" value="1"/>
</dbReference>
<dbReference type="SMART" id="SM00382">
    <property type="entry name" value="AAA"/>
    <property type="match status" value="1"/>
</dbReference>
<dbReference type="InterPro" id="IPR027417">
    <property type="entry name" value="P-loop_NTPase"/>
</dbReference>
<dbReference type="PANTHER" id="PTHR23070">
    <property type="entry name" value="BCS1 AAA-TYPE ATPASE"/>
    <property type="match status" value="1"/>
</dbReference>
<proteinExistence type="inferred from homology"/>
<feature type="domain" description="BCS1 N-terminal" evidence="14">
    <location>
        <begin position="50"/>
        <end position="229"/>
    </location>
</feature>
<comment type="subcellular location">
    <subcellularLocation>
        <location evidence="1">Mitochondrion inner membrane</location>
        <topology evidence="1">Single-pass membrane protein</topology>
    </subcellularLocation>
</comment>
<organism evidence="15 16">
    <name type="scientific">Coprinellus micaceus</name>
    <name type="common">Glistening ink-cap mushroom</name>
    <name type="synonym">Coprinus micaceus</name>
    <dbReference type="NCBI Taxonomy" id="71717"/>
    <lineage>
        <taxon>Eukaryota</taxon>
        <taxon>Fungi</taxon>
        <taxon>Dikarya</taxon>
        <taxon>Basidiomycota</taxon>
        <taxon>Agaricomycotina</taxon>
        <taxon>Agaricomycetes</taxon>
        <taxon>Agaricomycetidae</taxon>
        <taxon>Agaricales</taxon>
        <taxon>Agaricineae</taxon>
        <taxon>Psathyrellaceae</taxon>
        <taxon>Coprinellus</taxon>
    </lineage>
</organism>
<evidence type="ECO:0000256" key="10">
    <source>
        <dbReference type="ARBA" id="ARBA00023136"/>
    </source>
</evidence>
<keyword evidence="7 12" id="KW-0067">ATP-binding</keyword>
<dbReference type="STRING" id="71717.A0A4Y7SYB3"/>